<protein>
    <submittedName>
        <fullName evidence="10">Alkylated DNA repair dioxygenase AlkB</fullName>
    </submittedName>
</protein>
<evidence type="ECO:0000256" key="1">
    <source>
        <dbReference type="ARBA" id="ARBA00001954"/>
    </source>
</evidence>
<dbReference type="PROSITE" id="PS51471">
    <property type="entry name" value="FE2OG_OXY"/>
    <property type="match status" value="1"/>
</dbReference>
<evidence type="ECO:0000256" key="7">
    <source>
        <dbReference type="ARBA" id="ARBA00023004"/>
    </source>
</evidence>
<dbReference type="Gene3D" id="2.60.120.590">
    <property type="entry name" value="Alpha-ketoglutarate-dependent dioxygenase AlkB-like"/>
    <property type="match status" value="1"/>
</dbReference>
<reference evidence="10 11" key="1">
    <citation type="submission" date="2016-11" db="EMBL/GenBank/DDBJ databases">
        <authorList>
            <person name="Jaros S."/>
            <person name="Januszkiewicz K."/>
            <person name="Wedrychowicz H."/>
        </authorList>
    </citation>
    <scope>NUCLEOTIDE SEQUENCE [LARGE SCALE GENOMIC DNA]</scope>
    <source>
        <strain evidence="10 11">DSM 27406</strain>
    </source>
</reference>
<evidence type="ECO:0000256" key="6">
    <source>
        <dbReference type="ARBA" id="ARBA00023002"/>
    </source>
</evidence>
<dbReference type="SUPFAM" id="SSF51197">
    <property type="entry name" value="Clavaminate synthase-like"/>
    <property type="match status" value="1"/>
</dbReference>
<dbReference type="GO" id="GO:0016705">
    <property type="term" value="F:oxidoreductase activity, acting on paired donors, with incorporation or reduction of molecular oxygen"/>
    <property type="evidence" value="ECO:0007669"/>
    <property type="project" value="UniProtKB-ARBA"/>
</dbReference>
<dbReference type="GO" id="GO:0046872">
    <property type="term" value="F:metal ion binding"/>
    <property type="evidence" value="ECO:0007669"/>
    <property type="project" value="UniProtKB-KW"/>
</dbReference>
<accession>A0A1M7LM69</accession>
<keyword evidence="6" id="KW-0560">Oxidoreductase</keyword>
<evidence type="ECO:0000259" key="9">
    <source>
        <dbReference type="PROSITE" id="PS51471"/>
    </source>
</evidence>
<gene>
    <name evidence="10" type="ORF">SAMN05444266_11135</name>
</gene>
<evidence type="ECO:0000256" key="3">
    <source>
        <dbReference type="ARBA" id="ARBA00022763"/>
    </source>
</evidence>
<evidence type="ECO:0000256" key="4">
    <source>
        <dbReference type="ARBA" id="ARBA00022842"/>
    </source>
</evidence>
<feature type="domain" description="Fe2OG dioxygenase" evidence="9">
    <location>
        <begin position="103"/>
        <end position="201"/>
    </location>
</feature>
<dbReference type="GO" id="GO:0016787">
    <property type="term" value="F:hydrolase activity"/>
    <property type="evidence" value="ECO:0007669"/>
    <property type="project" value="UniProtKB-ARBA"/>
</dbReference>
<dbReference type="PANTHER" id="PTHR31212:SF4">
    <property type="entry name" value="ALPHA-KETOGLUTARATE-DEPENDENT DIOXYGENASE ALKB HOMOLOG 3"/>
    <property type="match status" value="1"/>
</dbReference>
<dbReference type="GO" id="GO:0006307">
    <property type="term" value="P:DNA alkylation repair"/>
    <property type="evidence" value="ECO:0007669"/>
    <property type="project" value="InterPro"/>
</dbReference>
<keyword evidence="3" id="KW-0227">DNA damage</keyword>
<dbReference type="InterPro" id="IPR037151">
    <property type="entry name" value="AlkB-like_sf"/>
</dbReference>
<name>A0A1M7LM69_9BACT</name>
<keyword evidence="4" id="KW-0460">Magnesium</keyword>
<keyword evidence="7" id="KW-0408">Iron</keyword>
<dbReference type="GO" id="GO:0032451">
    <property type="term" value="F:demethylase activity"/>
    <property type="evidence" value="ECO:0007669"/>
    <property type="project" value="UniProtKB-ARBA"/>
</dbReference>
<dbReference type="RefSeq" id="WP_073086591.1">
    <property type="nucleotide sequence ID" value="NZ_FRBL01000011.1"/>
</dbReference>
<evidence type="ECO:0000256" key="8">
    <source>
        <dbReference type="ARBA" id="ARBA00023204"/>
    </source>
</evidence>
<keyword evidence="2" id="KW-0479">Metal-binding</keyword>
<keyword evidence="5 10" id="KW-0223">Dioxygenase</keyword>
<organism evidence="10 11">
    <name type="scientific">Chitinophaga jiangningensis</name>
    <dbReference type="NCBI Taxonomy" id="1419482"/>
    <lineage>
        <taxon>Bacteria</taxon>
        <taxon>Pseudomonadati</taxon>
        <taxon>Bacteroidota</taxon>
        <taxon>Chitinophagia</taxon>
        <taxon>Chitinophagales</taxon>
        <taxon>Chitinophagaceae</taxon>
        <taxon>Chitinophaga</taxon>
    </lineage>
</organism>
<dbReference type="OrthoDB" id="190276at2"/>
<keyword evidence="8" id="KW-0234">DNA repair</keyword>
<dbReference type="FunFam" id="2.60.120.590:FF:000004">
    <property type="entry name" value="DNA oxidative demethylase ALKBH2"/>
    <property type="match status" value="1"/>
</dbReference>
<keyword evidence="11" id="KW-1185">Reference proteome</keyword>
<evidence type="ECO:0000313" key="10">
    <source>
        <dbReference type="EMBL" id="SHM79092.1"/>
    </source>
</evidence>
<dbReference type="Pfam" id="PF13532">
    <property type="entry name" value="2OG-FeII_Oxy_2"/>
    <property type="match status" value="1"/>
</dbReference>
<comment type="cofactor">
    <cofactor evidence="1">
        <name>Fe(2+)</name>
        <dbReference type="ChEBI" id="CHEBI:29033"/>
    </cofactor>
</comment>
<dbReference type="GO" id="GO:0051213">
    <property type="term" value="F:dioxygenase activity"/>
    <property type="evidence" value="ECO:0007669"/>
    <property type="project" value="UniProtKB-KW"/>
</dbReference>
<evidence type="ECO:0000256" key="2">
    <source>
        <dbReference type="ARBA" id="ARBA00022723"/>
    </source>
</evidence>
<dbReference type="EMBL" id="FRBL01000011">
    <property type="protein sequence ID" value="SHM79092.1"/>
    <property type="molecule type" value="Genomic_DNA"/>
</dbReference>
<dbReference type="GO" id="GO:0140097">
    <property type="term" value="F:catalytic activity, acting on DNA"/>
    <property type="evidence" value="ECO:0007669"/>
    <property type="project" value="UniProtKB-ARBA"/>
</dbReference>
<evidence type="ECO:0000313" key="11">
    <source>
        <dbReference type="Proteomes" id="UP000184420"/>
    </source>
</evidence>
<proteinExistence type="predicted"/>
<dbReference type="InterPro" id="IPR032854">
    <property type="entry name" value="ALKBH3"/>
</dbReference>
<dbReference type="PANTHER" id="PTHR31212">
    <property type="entry name" value="ALPHA-KETOGLUTARATE-DEPENDENT DIOXYGENASE ALKB HOMOLOG 3"/>
    <property type="match status" value="1"/>
</dbReference>
<evidence type="ECO:0000256" key="5">
    <source>
        <dbReference type="ARBA" id="ARBA00022964"/>
    </source>
</evidence>
<dbReference type="Proteomes" id="UP000184420">
    <property type="component" value="Unassembled WGS sequence"/>
</dbReference>
<dbReference type="STRING" id="1419482.SAMN05444266_11135"/>
<dbReference type="AlphaFoldDB" id="A0A1M7LM69"/>
<dbReference type="InterPro" id="IPR027450">
    <property type="entry name" value="AlkB-like"/>
</dbReference>
<sequence>MSQLNLFNETEGFRFPEELLEYFPGFMEPAAALTLMDTLINTVPWEQHVQRMYDREVLTPRLTAWYGDPDKTYHMAGKTLQMHAWLPELQALRDQITHSTGHTFNSVLLNYYRDENDSVAWHRDKESELGNRPVIASVSLGAARPFEFRQLDNHSNKYALTLSNGSLLLMKGDLQQHWEHRIAKAGYRLKPRLNLTFRSIRI</sequence>
<dbReference type="InterPro" id="IPR005123">
    <property type="entry name" value="Oxoglu/Fe-dep_dioxygenase_dom"/>
</dbReference>